<evidence type="ECO:0000313" key="3">
    <source>
        <dbReference type="EMBL" id="TDA38735.1"/>
    </source>
</evidence>
<dbReference type="GO" id="GO:0043022">
    <property type="term" value="F:ribosome binding"/>
    <property type="evidence" value="ECO:0007669"/>
    <property type="project" value="InterPro"/>
</dbReference>
<dbReference type="AlphaFoldDB" id="A0A523BCU6"/>
<name>A0A523BCU6_9CREN</name>
<evidence type="ECO:0000256" key="1">
    <source>
        <dbReference type="ARBA" id="ARBA00022540"/>
    </source>
</evidence>
<dbReference type="EMBL" id="QNVH01000030">
    <property type="protein sequence ID" value="TDA38735.1"/>
    <property type="molecule type" value="Genomic_DNA"/>
</dbReference>
<evidence type="ECO:0000313" key="4">
    <source>
        <dbReference type="Proteomes" id="UP000315399"/>
    </source>
</evidence>
<comment type="caution">
    <text evidence="3">The sequence shown here is derived from an EMBL/GenBank/DDBJ whole genome shotgun (WGS) entry which is preliminary data.</text>
</comment>
<dbReference type="GO" id="GO:0003743">
    <property type="term" value="F:translation initiation factor activity"/>
    <property type="evidence" value="ECO:0007669"/>
    <property type="project" value="UniProtKB-KW"/>
</dbReference>
<dbReference type="SUPFAM" id="SSF55909">
    <property type="entry name" value="Pentein"/>
    <property type="match status" value="1"/>
</dbReference>
<dbReference type="SMART" id="SM00654">
    <property type="entry name" value="eIF6"/>
    <property type="match status" value="1"/>
</dbReference>
<feature type="non-terminal residue" evidence="3">
    <location>
        <position position="1"/>
    </location>
</feature>
<keyword evidence="2" id="KW-0648">Protein biosynthesis</keyword>
<dbReference type="Pfam" id="PF01912">
    <property type="entry name" value="eIF-6"/>
    <property type="match status" value="1"/>
</dbReference>
<dbReference type="InterPro" id="IPR002769">
    <property type="entry name" value="eIF6"/>
</dbReference>
<dbReference type="PANTHER" id="PTHR10784">
    <property type="entry name" value="TRANSLATION INITIATION FACTOR 6"/>
    <property type="match status" value="1"/>
</dbReference>
<keyword evidence="1 3" id="KW-0396">Initiation factor</keyword>
<protein>
    <submittedName>
        <fullName evidence="3">Translation initiation factor IF-6</fullName>
    </submittedName>
</protein>
<sequence length="128" mass="13314">GKKNALGNMVLVNDSVAAVGVGADPELKSLLSKTLGVEVYEVNIAGLSLPGVCAVTNNKAMLCHPQTTDEEVKKLEEIFNIPVNISTVNCGYPYLRVGMLANSYGVVVGEATTGPEMAHIEASLGLIG</sequence>
<dbReference type="Proteomes" id="UP000315399">
    <property type="component" value="Unassembled WGS sequence"/>
</dbReference>
<proteinExistence type="predicted"/>
<dbReference type="GO" id="GO:0042256">
    <property type="term" value="P:cytosolic ribosome assembly"/>
    <property type="evidence" value="ECO:0007669"/>
    <property type="project" value="InterPro"/>
</dbReference>
<reference evidence="3 4" key="1">
    <citation type="journal article" date="2019" name="Nat. Microbiol.">
        <title>Expanding anaerobic alkane metabolism in the domain of Archaea.</title>
        <authorList>
            <person name="Wang Y."/>
            <person name="Wegener G."/>
            <person name="Hou J."/>
            <person name="Wang F."/>
            <person name="Xiao X."/>
        </authorList>
    </citation>
    <scope>NUCLEOTIDE SEQUENCE [LARGE SCALE GENOMIC DNA]</scope>
    <source>
        <strain evidence="3">WYZ-LMO10</strain>
    </source>
</reference>
<accession>A0A523BCU6</accession>
<dbReference type="Gene3D" id="3.75.10.10">
    <property type="entry name" value="L-arginine/glycine Amidinotransferase, Chain A"/>
    <property type="match status" value="1"/>
</dbReference>
<gene>
    <name evidence="3" type="ORF">DSO08_03760</name>
</gene>
<organism evidence="3 4">
    <name type="scientific">Thermoproteota archaeon</name>
    <dbReference type="NCBI Taxonomy" id="2056631"/>
    <lineage>
        <taxon>Archaea</taxon>
        <taxon>Thermoproteota</taxon>
    </lineage>
</organism>
<evidence type="ECO:0000256" key="2">
    <source>
        <dbReference type="ARBA" id="ARBA00022917"/>
    </source>
</evidence>